<name>A0A0K9XLL6_9ACTN</name>
<dbReference type="Pfam" id="PF19450">
    <property type="entry name" value="DUF5988"/>
    <property type="match status" value="1"/>
</dbReference>
<dbReference type="PATRIC" id="fig|1678637.3.peg.1395"/>
<dbReference type="OrthoDB" id="3402203at2"/>
<comment type="caution">
    <text evidence="2">The sequence shown here is derived from an EMBL/GenBank/DDBJ whole genome shotgun (WGS) entry which is preliminary data.</text>
</comment>
<protein>
    <submittedName>
        <fullName evidence="2">Uncharacterized protein</fullName>
    </submittedName>
</protein>
<sequence>MPDHIPNAVLVGGPHSGLEEDERIRYTEDLSSTIKVFRGNRYEHFRPTDETTVQDDVELHVFRWAGRTYVAE</sequence>
<proteinExistence type="predicted"/>
<evidence type="ECO:0000313" key="2">
    <source>
        <dbReference type="EMBL" id="KNB54143.1"/>
    </source>
</evidence>
<evidence type="ECO:0000256" key="1">
    <source>
        <dbReference type="SAM" id="MobiDB-lite"/>
    </source>
</evidence>
<organism evidence="2 3">
    <name type="scientific">Streptomyces caatingaensis</name>
    <dbReference type="NCBI Taxonomy" id="1678637"/>
    <lineage>
        <taxon>Bacteria</taxon>
        <taxon>Bacillati</taxon>
        <taxon>Actinomycetota</taxon>
        <taxon>Actinomycetes</taxon>
        <taxon>Kitasatosporales</taxon>
        <taxon>Streptomycetaceae</taxon>
        <taxon>Streptomyces</taxon>
    </lineage>
</organism>
<dbReference type="AlphaFoldDB" id="A0A0K9XLL6"/>
<accession>A0A0K9XLL6</accession>
<evidence type="ECO:0000313" key="3">
    <source>
        <dbReference type="Proteomes" id="UP000037288"/>
    </source>
</evidence>
<dbReference type="EMBL" id="LFXA01000002">
    <property type="protein sequence ID" value="KNB54143.1"/>
    <property type="molecule type" value="Genomic_DNA"/>
</dbReference>
<dbReference type="RefSeq" id="WP_049714891.1">
    <property type="nucleotide sequence ID" value="NZ_LFXA01000002.1"/>
</dbReference>
<dbReference type="Proteomes" id="UP000037288">
    <property type="component" value="Unassembled WGS sequence"/>
</dbReference>
<reference evidence="3" key="1">
    <citation type="submission" date="2015-07" db="EMBL/GenBank/DDBJ databases">
        <title>Draft genome sequence of Streptomyces sp. CMAA 1322, a bacterium isolated from Caatinga biome, from dry forest semiarid of Brazil.</title>
        <authorList>
            <person name="Santos S.N."/>
            <person name="Gacesa R."/>
            <person name="Taketani R.G."/>
            <person name="Long P.F."/>
            <person name="Melo I.S."/>
        </authorList>
    </citation>
    <scope>NUCLEOTIDE SEQUENCE [LARGE SCALE GENOMIC DNA]</scope>
    <source>
        <strain evidence="3">CMAA 1322</strain>
    </source>
</reference>
<feature type="region of interest" description="Disordered" evidence="1">
    <location>
        <begin position="1"/>
        <end position="22"/>
    </location>
</feature>
<gene>
    <name evidence="2" type="ORF">AC230_06410</name>
</gene>
<dbReference type="InterPro" id="IPR046030">
    <property type="entry name" value="DUF5988"/>
</dbReference>
<dbReference type="STRING" id="1678637.AC230_06410"/>
<keyword evidence="3" id="KW-1185">Reference proteome</keyword>